<evidence type="ECO:0000256" key="1">
    <source>
        <dbReference type="SAM" id="Phobius"/>
    </source>
</evidence>
<evidence type="ECO:0000313" key="3">
    <source>
        <dbReference type="Proteomes" id="UP000317909"/>
    </source>
</evidence>
<reference evidence="2 3" key="1">
    <citation type="submission" date="2019-02" db="EMBL/GenBank/DDBJ databases">
        <title>Deep-cultivation of Planctomycetes and their phenomic and genomic characterization uncovers novel biology.</title>
        <authorList>
            <person name="Wiegand S."/>
            <person name="Jogler M."/>
            <person name="Boedeker C."/>
            <person name="Pinto D."/>
            <person name="Vollmers J."/>
            <person name="Rivas-Marin E."/>
            <person name="Kohn T."/>
            <person name="Peeters S.H."/>
            <person name="Heuer A."/>
            <person name="Rast P."/>
            <person name="Oberbeckmann S."/>
            <person name="Bunk B."/>
            <person name="Jeske O."/>
            <person name="Meyerdierks A."/>
            <person name="Storesund J.E."/>
            <person name="Kallscheuer N."/>
            <person name="Luecker S."/>
            <person name="Lage O.M."/>
            <person name="Pohl T."/>
            <person name="Merkel B.J."/>
            <person name="Hornburger P."/>
            <person name="Mueller R.-W."/>
            <person name="Bruemmer F."/>
            <person name="Labrenz M."/>
            <person name="Spormann A.M."/>
            <person name="Op den Camp H."/>
            <person name="Overmann J."/>
            <person name="Amann R."/>
            <person name="Jetten M.S.M."/>
            <person name="Mascher T."/>
            <person name="Medema M.H."/>
            <person name="Devos D.P."/>
            <person name="Kaster A.-K."/>
            <person name="Ovreas L."/>
            <person name="Rohde M."/>
            <person name="Galperin M.Y."/>
            <person name="Jogler C."/>
        </authorList>
    </citation>
    <scope>NUCLEOTIDE SEQUENCE [LARGE SCALE GENOMIC DNA]</scope>
    <source>
        <strain evidence="2 3">I41</strain>
    </source>
</reference>
<keyword evidence="1" id="KW-0472">Membrane</keyword>
<dbReference type="OrthoDB" id="284771at2"/>
<keyword evidence="1" id="KW-0812">Transmembrane</keyword>
<dbReference type="KEGG" id="llh:I41_48760"/>
<dbReference type="Proteomes" id="UP000317909">
    <property type="component" value="Chromosome"/>
</dbReference>
<name>A0A517U4T3_9BACT</name>
<evidence type="ECO:0000313" key="2">
    <source>
        <dbReference type="EMBL" id="QDT75636.1"/>
    </source>
</evidence>
<proteinExistence type="predicted"/>
<protein>
    <submittedName>
        <fullName evidence="2">Uncharacterized protein</fullName>
    </submittedName>
</protein>
<organism evidence="2 3">
    <name type="scientific">Lacipirellula limnantheis</name>
    <dbReference type="NCBI Taxonomy" id="2528024"/>
    <lineage>
        <taxon>Bacteria</taxon>
        <taxon>Pseudomonadati</taxon>
        <taxon>Planctomycetota</taxon>
        <taxon>Planctomycetia</taxon>
        <taxon>Pirellulales</taxon>
        <taxon>Lacipirellulaceae</taxon>
        <taxon>Lacipirellula</taxon>
    </lineage>
</organism>
<keyword evidence="1" id="KW-1133">Transmembrane helix</keyword>
<gene>
    <name evidence="2" type="ORF">I41_48760</name>
</gene>
<dbReference type="RefSeq" id="WP_145435381.1">
    <property type="nucleotide sequence ID" value="NZ_CP036339.1"/>
</dbReference>
<dbReference type="EMBL" id="CP036339">
    <property type="protein sequence ID" value="QDT75636.1"/>
    <property type="molecule type" value="Genomic_DNA"/>
</dbReference>
<feature type="transmembrane region" description="Helical" evidence="1">
    <location>
        <begin position="30"/>
        <end position="53"/>
    </location>
</feature>
<feature type="transmembrane region" description="Helical" evidence="1">
    <location>
        <begin position="94"/>
        <end position="123"/>
    </location>
</feature>
<feature type="transmembrane region" description="Helical" evidence="1">
    <location>
        <begin position="144"/>
        <end position="166"/>
    </location>
</feature>
<sequence length="172" mass="18206">MSPLPNDTAGEFEFNDSQNQLIGSLARKMALVGFVMSFFGLLQLINGVASLFLARDPQRVIAAAQKAGVSEEQLGALKEAVSGGFWSSPVTVSAISLALAGLLLFLVGLWTRQAGVGFAGIVMTKGKDISRLMEALGALHQKYGLIYSVLWAAAIVSLASLVLGLWHSWRGA</sequence>
<accession>A0A517U4T3</accession>
<dbReference type="AlphaFoldDB" id="A0A517U4T3"/>
<keyword evidence="3" id="KW-1185">Reference proteome</keyword>